<gene>
    <name evidence="8" type="ORF">SELMODRAFT_73430</name>
</gene>
<evidence type="ECO:0000256" key="4">
    <source>
        <dbReference type="ARBA" id="ARBA00022729"/>
    </source>
</evidence>
<evidence type="ECO:0000256" key="6">
    <source>
        <dbReference type="ARBA" id="ARBA00022963"/>
    </source>
</evidence>
<dbReference type="Proteomes" id="UP000001514">
    <property type="component" value="Unassembled WGS sequence"/>
</dbReference>
<evidence type="ECO:0000256" key="7">
    <source>
        <dbReference type="SAM" id="SignalP"/>
    </source>
</evidence>
<feature type="chain" id="PRO_5003121052" evidence="7">
    <location>
        <begin position="27"/>
        <end position="366"/>
    </location>
</feature>
<dbReference type="STRING" id="88036.D8QN48"/>
<dbReference type="eggNOG" id="ENOG502QW3W">
    <property type="taxonomic scope" value="Eukaryota"/>
</dbReference>
<dbReference type="Gene3D" id="3.40.50.1110">
    <property type="entry name" value="SGNH hydrolase"/>
    <property type="match status" value="1"/>
</dbReference>
<evidence type="ECO:0000256" key="5">
    <source>
        <dbReference type="ARBA" id="ARBA00022801"/>
    </source>
</evidence>
<keyword evidence="6" id="KW-0443">Lipid metabolism</keyword>
<protein>
    <submittedName>
        <fullName evidence="8">Uncharacterized protein</fullName>
    </submittedName>
</protein>
<dbReference type="KEGG" id="smo:SELMODRAFT_73430"/>
<keyword evidence="3" id="KW-0964">Secreted</keyword>
<sequence length="366" mass="40250">MEQRGVPKFQLFLAFVLSNAACLLHAANVPALFIFGDSLIDVGNNNYINSLAKADVRYNGIDYNHGVPTGRFCNGRTIPDFLGEYLEVPPPPAYLTPNLTIKDISRGLNYASGAGGVLDATGANYIARLSFNQQLVYFAGTKQRYVTELGMDAANKFLADSIYMVAFGANDYINNYLVTFSPTPSLYNTSQFQDMLISTYSQQISRLYDLGARKMVVFGVGPLGCIPNQLMRTTDQKCNPQVNSYVQGFNAALQRQLSGILLKQLPKVRFAYAHGYDRFIDMVKSPASYGFKVTDEGCCGLGRLNGLLACMPISNLCSNRKEYLFWDPFHPTEAANMVIATDFYNGTTAYASPINVEELASVSAVV</sequence>
<dbReference type="HOGENOM" id="CLU_015101_0_0_1"/>
<dbReference type="OrthoDB" id="1600564at2759"/>
<keyword evidence="6" id="KW-0442">Lipid degradation</keyword>
<dbReference type="GO" id="GO:0016788">
    <property type="term" value="F:hydrolase activity, acting on ester bonds"/>
    <property type="evidence" value="ECO:0007669"/>
    <property type="project" value="InterPro"/>
</dbReference>
<dbReference type="InterPro" id="IPR036514">
    <property type="entry name" value="SGNH_hydro_sf"/>
</dbReference>
<reference evidence="8 9" key="1">
    <citation type="journal article" date="2011" name="Science">
        <title>The Selaginella genome identifies genetic changes associated with the evolution of vascular plants.</title>
        <authorList>
            <person name="Banks J.A."/>
            <person name="Nishiyama T."/>
            <person name="Hasebe M."/>
            <person name="Bowman J.L."/>
            <person name="Gribskov M."/>
            <person name="dePamphilis C."/>
            <person name="Albert V.A."/>
            <person name="Aono N."/>
            <person name="Aoyama T."/>
            <person name="Ambrose B.A."/>
            <person name="Ashton N.W."/>
            <person name="Axtell M.J."/>
            <person name="Barker E."/>
            <person name="Barker M.S."/>
            <person name="Bennetzen J.L."/>
            <person name="Bonawitz N.D."/>
            <person name="Chapple C."/>
            <person name="Cheng C."/>
            <person name="Correa L.G."/>
            <person name="Dacre M."/>
            <person name="DeBarry J."/>
            <person name="Dreyer I."/>
            <person name="Elias M."/>
            <person name="Engstrom E.M."/>
            <person name="Estelle M."/>
            <person name="Feng L."/>
            <person name="Finet C."/>
            <person name="Floyd S.K."/>
            <person name="Frommer W.B."/>
            <person name="Fujita T."/>
            <person name="Gramzow L."/>
            <person name="Gutensohn M."/>
            <person name="Harholt J."/>
            <person name="Hattori M."/>
            <person name="Heyl A."/>
            <person name="Hirai T."/>
            <person name="Hiwatashi Y."/>
            <person name="Ishikawa M."/>
            <person name="Iwata M."/>
            <person name="Karol K.G."/>
            <person name="Koehler B."/>
            <person name="Kolukisaoglu U."/>
            <person name="Kubo M."/>
            <person name="Kurata T."/>
            <person name="Lalonde S."/>
            <person name="Li K."/>
            <person name="Li Y."/>
            <person name="Litt A."/>
            <person name="Lyons E."/>
            <person name="Manning G."/>
            <person name="Maruyama T."/>
            <person name="Michael T.P."/>
            <person name="Mikami K."/>
            <person name="Miyazaki S."/>
            <person name="Morinaga S."/>
            <person name="Murata T."/>
            <person name="Mueller-Roeber B."/>
            <person name="Nelson D.R."/>
            <person name="Obara M."/>
            <person name="Oguri Y."/>
            <person name="Olmstead R.G."/>
            <person name="Onodera N."/>
            <person name="Petersen B.L."/>
            <person name="Pils B."/>
            <person name="Prigge M."/>
            <person name="Rensing S.A."/>
            <person name="Riano-Pachon D.M."/>
            <person name="Roberts A.W."/>
            <person name="Sato Y."/>
            <person name="Scheller H.V."/>
            <person name="Schulz B."/>
            <person name="Schulz C."/>
            <person name="Shakirov E.V."/>
            <person name="Shibagaki N."/>
            <person name="Shinohara N."/>
            <person name="Shippen D.E."/>
            <person name="Soerensen I."/>
            <person name="Sotooka R."/>
            <person name="Sugimoto N."/>
            <person name="Sugita M."/>
            <person name="Sumikawa N."/>
            <person name="Tanurdzic M."/>
            <person name="Theissen G."/>
            <person name="Ulvskov P."/>
            <person name="Wakazuki S."/>
            <person name="Weng J.K."/>
            <person name="Willats W.W."/>
            <person name="Wipf D."/>
            <person name="Wolf P.G."/>
            <person name="Yang L."/>
            <person name="Zimmer A.D."/>
            <person name="Zhu Q."/>
            <person name="Mitros T."/>
            <person name="Hellsten U."/>
            <person name="Loque D."/>
            <person name="Otillar R."/>
            <person name="Salamov A."/>
            <person name="Schmutz J."/>
            <person name="Shapiro H."/>
            <person name="Lindquist E."/>
            <person name="Lucas S."/>
            <person name="Rokhsar D."/>
            <person name="Grigoriev I.V."/>
        </authorList>
    </citation>
    <scope>NUCLEOTIDE SEQUENCE [LARGE SCALE GENOMIC DNA]</scope>
</reference>
<dbReference type="FunCoup" id="D8QN48">
    <property type="interactions" value="52"/>
</dbReference>
<dbReference type="InParanoid" id="D8QN48"/>
<dbReference type="PANTHER" id="PTHR45650">
    <property type="entry name" value="GDSL-LIKE LIPASE/ACYLHYDROLASE-RELATED"/>
    <property type="match status" value="1"/>
</dbReference>
<proteinExistence type="inferred from homology"/>
<feature type="signal peptide" evidence="7">
    <location>
        <begin position="1"/>
        <end position="26"/>
    </location>
</feature>
<evidence type="ECO:0000256" key="2">
    <source>
        <dbReference type="ARBA" id="ARBA00008668"/>
    </source>
</evidence>
<keyword evidence="4 7" id="KW-0732">Signal</keyword>
<dbReference type="OMA" id="HGFQVAN"/>
<accession>D8QN48</accession>
<dbReference type="InterPro" id="IPR001087">
    <property type="entry name" value="GDSL"/>
</dbReference>
<evidence type="ECO:0000256" key="1">
    <source>
        <dbReference type="ARBA" id="ARBA00004613"/>
    </source>
</evidence>
<name>D8QN48_SELML</name>
<keyword evidence="9" id="KW-1185">Reference proteome</keyword>
<comment type="subcellular location">
    <subcellularLocation>
        <location evidence="1">Secreted</location>
    </subcellularLocation>
</comment>
<dbReference type="GO" id="GO:0005576">
    <property type="term" value="C:extracellular region"/>
    <property type="evidence" value="ECO:0007669"/>
    <property type="project" value="UniProtKB-SubCell"/>
</dbReference>
<dbReference type="SUPFAM" id="SSF52266">
    <property type="entry name" value="SGNH hydrolase"/>
    <property type="match status" value="1"/>
</dbReference>
<evidence type="ECO:0000256" key="3">
    <source>
        <dbReference type="ARBA" id="ARBA00022525"/>
    </source>
</evidence>
<keyword evidence="5" id="KW-0378">Hydrolase</keyword>
<comment type="similarity">
    <text evidence="2">Belongs to the 'GDSL' lipolytic enzyme family.</text>
</comment>
<evidence type="ECO:0000313" key="8">
    <source>
        <dbReference type="EMBL" id="EFJ38044.1"/>
    </source>
</evidence>
<dbReference type="InterPro" id="IPR051238">
    <property type="entry name" value="GDSL_esterase/lipase"/>
</dbReference>
<dbReference type="EMBL" id="GL377565">
    <property type="protein sequence ID" value="EFJ38044.1"/>
    <property type="molecule type" value="Genomic_DNA"/>
</dbReference>
<evidence type="ECO:0000313" key="9">
    <source>
        <dbReference type="Proteomes" id="UP000001514"/>
    </source>
</evidence>
<dbReference type="GO" id="GO:0016042">
    <property type="term" value="P:lipid catabolic process"/>
    <property type="evidence" value="ECO:0007669"/>
    <property type="project" value="UniProtKB-KW"/>
</dbReference>
<organism evidence="9">
    <name type="scientific">Selaginella moellendorffii</name>
    <name type="common">Spikemoss</name>
    <dbReference type="NCBI Taxonomy" id="88036"/>
    <lineage>
        <taxon>Eukaryota</taxon>
        <taxon>Viridiplantae</taxon>
        <taxon>Streptophyta</taxon>
        <taxon>Embryophyta</taxon>
        <taxon>Tracheophyta</taxon>
        <taxon>Lycopodiopsida</taxon>
        <taxon>Selaginellales</taxon>
        <taxon>Selaginellaceae</taxon>
        <taxon>Selaginella</taxon>
    </lineage>
</organism>
<dbReference type="Pfam" id="PF00657">
    <property type="entry name" value="Lipase_GDSL"/>
    <property type="match status" value="1"/>
</dbReference>
<dbReference type="InterPro" id="IPR035669">
    <property type="entry name" value="SGNH_plant_lipase-like"/>
</dbReference>
<dbReference type="AlphaFoldDB" id="D8QN48"/>
<dbReference type="Gramene" id="EFJ38044">
    <property type="protein sequence ID" value="EFJ38044"/>
    <property type="gene ID" value="SELMODRAFT_73430"/>
</dbReference>
<dbReference type="CDD" id="cd01837">
    <property type="entry name" value="SGNH_plant_lipase_like"/>
    <property type="match status" value="1"/>
</dbReference>